<feature type="compositionally biased region" description="Acidic residues" evidence="2">
    <location>
        <begin position="401"/>
        <end position="410"/>
    </location>
</feature>
<feature type="compositionally biased region" description="Gly residues" evidence="2">
    <location>
        <begin position="486"/>
        <end position="496"/>
    </location>
</feature>
<dbReference type="AlphaFoldDB" id="A0A1S2XJ66"/>
<dbReference type="GeneID" id="101498129"/>
<protein>
    <submittedName>
        <fullName evidence="5">Uncharacterized protein LOC101498129</fullName>
    </submittedName>
</protein>
<evidence type="ECO:0000256" key="1">
    <source>
        <dbReference type="PROSITE-ProRule" id="PRU00042"/>
    </source>
</evidence>
<feature type="compositionally biased region" description="Basic and acidic residues" evidence="2">
    <location>
        <begin position="383"/>
        <end position="394"/>
    </location>
</feature>
<feature type="compositionally biased region" description="Low complexity" evidence="2">
    <location>
        <begin position="189"/>
        <end position="198"/>
    </location>
</feature>
<evidence type="ECO:0000313" key="5">
    <source>
        <dbReference type="RefSeq" id="XP_004490147.1"/>
    </source>
</evidence>
<sequence length="522" mass="57331">MEEKKFVCKFCSRKFACGKSLGGHIRTHMMNEHNSVKANEEKRINANSNFNVSVNVNGNGNAMFKFDDGRKRKRDFGSSSGGVGGDDVIYGLRENPKKTTRFVHSNVAATIQMEKFCKECGKGFPSLKALCGHMACHSEKDKGINRIVESSSEKQKLVMDSQSDTETSVQTRRSKRMKFKNVGSGGGSNNNHQPSSSSLHWGNCSSSVSEVEQEQEDVALCLMMLSRDSTYKGRFALVTESSDNNSVVLEAKSPSVDTKFAVNRGKNKAFEVVEKKLNKDVKLKSVGIGYVSDNSNSEDFNYGPKKVDSDESSDDFFMNEKKSKKVGFGEHEYESSKKIMSRERSKNSNEFKKLVLDDSVGKILVGSSSMKNGYSNDEMYDENGGKELKIERESFSSSDDSAYESDENSTDSDSYQAPKTQTNKNLIGKKTKYTSKKGKKKMKSKKSKEHECPICNKIFKSGQALGGHKRSHFVGGSDDTLVIRPSGGGGGSGGGRARAPPVAQAPPVPCFIDLNLPAPVDE</sequence>
<dbReference type="eggNOG" id="KOG1721">
    <property type="taxonomic scope" value="Eukaryota"/>
</dbReference>
<feature type="domain" description="C2H2-type" evidence="3">
    <location>
        <begin position="115"/>
        <end position="142"/>
    </location>
</feature>
<keyword evidence="1" id="KW-0862">Zinc</keyword>
<dbReference type="InterPro" id="IPR013087">
    <property type="entry name" value="Znf_C2H2_type"/>
</dbReference>
<feature type="region of interest" description="Disordered" evidence="2">
    <location>
        <begin position="366"/>
        <end position="449"/>
    </location>
</feature>
<dbReference type="Gene3D" id="3.30.160.60">
    <property type="entry name" value="Classic Zinc Finger"/>
    <property type="match status" value="1"/>
</dbReference>
<dbReference type="PROSITE" id="PS50157">
    <property type="entry name" value="ZINC_FINGER_C2H2_2"/>
    <property type="match status" value="3"/>
</dbReference>
<dbReference type="SMART" id="SM00355">
    <property type="entry name" value="ZnF_C2H2"/>
    <property type="match status" value="3"/>
</dbReference>
<name>A0A1S2XJ66_CICAR</name>
<dbReference type="Proteomes" id="UP000087171">
    <property type="component" value="Chromosome Ca2"/>
</dbReference>
<dbReference type="STRING" id="3827.A0A1S2XJ66"/>
<organism evidence="4 5">
    <name type="scientific">Cicer arietinum</name>
    <name type="common">Chickpea</name>
    <name type="synonym">Garbanzo</name>
    <dbReference type="NCBI Taxonomy" id="3827"/>
    <lineage>
        <taxon>Eukaryota</taxon>
        <taxon>Viridiplantae</taxon>
        <taxon>Streptophyta</taxon>
        <taxon>Embryophyta</taxon>
        <taxon>Tracheophyta</taxon>
        <taxon>Spermatophyta</taxon>
        <taxon>Magnoliopsida</taxon>
        <taxon>eudicotyledons</taxon>
        <taxon>Gunneridae</taxon>
        <taxon>Pentapetalae</taxon>
        <taxon>rosids</taxon>
        <taxon>fabids</taxon>
        <taxon>Fabales</taxon>
        <taxon>Fabaceae</taxon>
        <taxon>Papilionoideae</taxon>
        <taxon>50 kb inversion clade</taxon>
        <taxon>NPAAA clade</taxon>
        <taxon>Hologalegina</taxon>
        <taxon>IRL clade</taxon>
        <taxon>Cicereae</taxon>
        <taxon>Cicer</taxon>
    </lineage>
</organism>
<keyword evidence="1" id="KW-0479">Metal-binding</keyword>
<reference evidence="5" key="2">
    <citation type="submission" date="2025-08" db="UniProtKB">
        <authorList>
            <consortium name="RefSeq"/>
        </authorList>
    </citation>
    <scope>IDENTIFICATION</scope>
    <source>
        <tissue evidence="5">Etiolated seedlings</tissue>
    </source>
</reference>
<feature type="region of interest" description="Disordered" evidence="2">
    <location>
        <begin position="475"/>
        <end position="507"/>
    </location>
</feature>
<feature type="region of interest" description="Disordered" evidence="2">
    <location>
        <begin position="152"/>
        <end position="203"/>
    </location>
</feature>
<dbReference type="RefSeq" id="XP_004490147.1">
    <property type="nucleotide sequence ID" value="XM_004490090.3"/>
</dbReference>
<evidence type="ECO:0000313" key="4">
    <source>
        <dbReference type="Proteomes" id="UP000087171"/>
    </source>
</evidence>
<dbReference type="OrthoDB" id="9451254at2759"/>
<evidence type="ECO:0000259" key="3">
    <source>
        <dbReference type="PROSITE" id="PS50157"/>
    </source>
</evidence>
<accession>A0A1S2XJ66</accession>
<gene>
    <name evidence="5" type="primary">LOC101498129</name>
</gene>
<dbReference type="InterPro" id="IPR036236">
    <property type="entry name" value="Znf_C2H2_sf"/>
</dbReference>
<feature type="compositionally biased region" description="Polar residues" evidence="2">
    <location>
        <begin position="411"/>
        <end position="425"/>
    </location>
</feature>
<feature type="compositionally biased region" description="Polar residues" evidence="2">
    <location>
        <begin position="366"/>
        <end position="375"/>
    </location>
</feature>
<dbReference type="KEGG" id="cam:101498129"/>
<dbReference type="Pfam" id="PF13912">
    <property type="entry name" value="zf-C2H2_6"/>
    <property type="match status" value="3"/>
</dbReference>
<feature type="compositionally biased region" description="Polar residues" evidence="2">
    <location>
        <begin position="160"/>
        <end position="171"/>
    </location>
</feature>
<dbReference type="PROSITE" id="PS00028">
    <property type="entry name" value="ZINC_FINGER_C2H2_1"/>
    <property type="match status" value="3"/>
</dbReference>
<feature type="domain" description="C2H2-type" evidence="3">
    <location>
        <begin position="450"/>
        <end position="472"/>
    </location>
</feature>
<evidence type="ECO:0000256" key="2">
    <source>
        <dbReference type="SAM" id="MobiDB-lite"/>
    </source>
</evidence>
<keyword evidence="4" id="KW-1185">Reference proteome</keyword>
<feature type="compositionally biased region" description="Basic residues" evidence="2">
    <location>
        <begin position="427"/>
        <end position="447"/>
    </location>
</feature>
<keyword evidence="1" id="KW-0863">Zinc-finger</keyword>
<reference evidence="4" key="1">
    <citation type="journal article" date="2013" name="Nat. Biotechnol.">
        <title>Draft genome sequence of chickpea (Cicer arietinum) provides a resource for trait improvement.</title>
        <authorList>
            <person name="Varshney R.K."/>
            <person name="Song C."/>
            <person name="Saxena R.K."/>
            <person name="Azam S."/>
            <person name="Yu S."/>
            <person name="Sharpe A.G."/>
            <person name="Cannon S."/>
            <person name="Baek J."/>
            <person name="Rosen B.D."/>
            <person name="Tar'an B."/>
            <person name="Millan T."/>
            <person name="Zhang X."/>
            <person name="Ramsay L.D."/>
            <person name="Iwata A."/>
            <person name="Wang Y."/>
            <person name="Nelson W."/>
            <person name="Farmer A.D."/>
            <person name="Gaur P.M."/>
            <person name="Soderlund C."/>
            <person name="Penmetsa R.V."/>
            <person name="Xu C."/>
            <person name="Bharti A.K."/>
            <person name="He W."/>
            <person name="Winter P."/>
            <person name="Zhao S."/>
            <person name="Hane J.K."/>
            <person name="Carrasquilla-Garcia N."/>
            <person name="Condie J.A."/>
            <person name="Upadhyaya H.D."/>
            <person name="Luo M.C."/>
            <person name="Thudi M."/>
            <person name="Gowda C.L."/>
            <person name="Singh N.P."/>
            <person name="Lichtenzveig J."/>
            <person name="Gali K.K."/>
            <person name="Rubio J."/>
            <person name="Nadarajan N."/>
            <person name="Dolezel J."/>
            <person name="Bansal K.C."/>
            <person name="Xu X."/>
            <person name="Edwards D."/>
            <person name="Zhang G."/>
            <person name="Kahl G."/>
            <person name="Gil J."/>
            <person name="Singh K.B."/>
            <person name="Datta S.K."/>
            <person name="Jackson S.A."/>
            <person name="Wang J."/>
            <person name="Cook D.R."/>
        </authorList>
    </citation>
    <scope>NUCLEOTIDE SEQUENCE [LARGE SCALE GENOMIC DNA]</scope>
    <source>
        <strain evidence="4">cv. CDC Frontier</strain>
    </source>
</reference>
<dbReference type="SUPFAM" id="SSF57667">
    <property type="entry name" value="beta-beta-alpha zinc fingers"/>
    <property type="match status" value="2"/>
</dbReference>
<dbReference type="PANTHER" id="PTHR46869:SF1">
    <property type="entry name" value="C2H2-LIKE ZINC FINGER PROTEIN"/>
    <property type="match status" value="1"/>
</dbReference>
<proteinExistence type="predicted"/>
<dbReference type="GO" id="GO:0008270">
    <property type="term" value="F:zinc ion binding"/>
    <property type="evidence" value="ECO:0007669"/>
    <property type="project" value="UniProtKB-KW"/>
</dbReference>
<feature type="domain" description="C2H2-type" evidence="3">
    <location>
        <begin position="6"/>
        <end position="33"/>
    </location>
</feature>
<dbReference type="PaxDb" id="3827-XP_004490147.1"/>
<dbReference type="PANTHER" id="PTHR46869">
    <property type="entry name" value="C2H2-LIKE ZINC FINGER PROTEIN"/>
    <property type="match status" value="1"/>
</dbReference>